<keyword evidence="3" id="KW-1185">Reference proteome</keyword>
<dbReference type="SUPFAM" id="SSF75304">
    <property type="entry name" value="Amidase signature (AS) enzymes"/>
    <property type="match status" value="1"/>
</dbReference>
<dbReference type="PANTHER" id="PTHR11895">
    <property type="entry name" value="TRANSAMIDASE"/>
    <property type="match status" value="1"/>
</dbReference>
<dbReference type="AlphaFoldDB" id="A0A507AZR8"/>
<dbReference type="Proteomes" id="UP000319257">
    <property type="component" value="Unassembled WGS sequence"/>
</dbReference>
<dbReference type="GO" id="GO:0003824">
    <property type="term" value="F:catalytic activity"/>
    <property type="evidence" value="ECO:0007669"/>
    <property type="project" value="InterPro"/>
</dbReference>
<dbReference type="InterPro" id="IPR023631">
    <property type="entry name" value="Amidase_dom"/>
</dbReference>
<name>A0A507AZR8_9PEZI</name>
<dbReference type="OrthoDB" id="6428749at2759"/>
<protein>
    <recommendedName>
        <fullName evidence="1">Amidase domain-containing protein</fullName>
    </recommendedName>
</protein>
<evidence type="ECO:0000313" key="2">
    <source>
        <dbReference type="EMBL" id="TPX12316.1"/>
    </source>
</evidence>
<reference evidence="2 3" key="1">
    <citation type="submission" date="2019-06" db="EMBL/GenBank/DDBJ databases">
        <title>Draft genome sequence of the filamentous fungus Phialemoniopsis curvata isolated from diesel fuel.</title>
        <authorList>
            <person name="Varaljay V.A."/>
            <person name="Lyon W.J."/>
            <person name="Crouch A.L."/>
            <person name="Drake C.E."/>
            <person name="Hollomon J.M."/>
            <person name="Nadeau L.J."/>
            <person name="Nunn H.S."/>
            <person name="Stevenson B.S."/>
            <person name="Bojanowski C.L."/>
            <person name="Crookes-Goodson W.J."/>
        </authorList>
    </citation>
    <scope>NUCLEOTIDE SEQUENCE [LARGE SCALE GENOMIC DNA]</scope>
    <source>
        <strain evidence="2 3">D216</strain>
    </source>
</reference>
<feature type="domain" description="Amidase" evidence="1">
    <location>
        <begin position="27"/>
        <end position="418"/>
    </location>
</feature>
<dbReference type="Gene3D" id="3.90.1300.10">
    <property type="entry name" value="Amidase signature (AS) domain"/>
    <property type="match status" value="1"/>
</dbReference>
<dbReference type="Pfam" id="PF01425">
    <property type="entry name" value="Amidase"/>
    <property type="match status" value="1"/>
</dbReference>
<dbReference type="InterPro" id="IPR000120">
    <property type="entry name" value="Amidase"/>
</dbReference>
<dbReference type="InterPro" id="IPR036928">
    <property type="entry name" value="AS_sf"/>
</dbReference>
<evidence type="ECO:0000259" key="1">
    <source>
        <dbReference type="Pfam" id="PF01425"/>
    </source>
</evidence>
<organism evidence="2 3">
    <name type="scientific">Thyridium curvatum</name>
    <dbReference type="NCBI Taxonomy" id="1093900"/>
    <lineage>
        <taxon>Eukaryota</taxon>
        <taxon>Fungi</taxon>
        <taxon>Dikarya</taxon>
        <taxon>Ascomycota</taxon>
        <taxon>Pezizomycotina</taxon>
        <taxon>Sordariomycetes</taxon>
        <taxon>Sordariomycetidae</taxon>
        <taxon>Thyridiales</taxon>
        <taxon>Thyridiaceae</taxon>
        <taxon>Thyridium</taxon>
    </lineage>
</organism>
<accession>A0A507AZR8</accession>
<dbReference type="EMBL" id="SKBQ01000041">
    <property type="protein sequence ID" value="TPX12316.1"/>
    <property type="molecule type" value="Genomic_DNA"/>
</dbReference>
<gene>
    <name evidence="2" type="ORF">E0L32_006963</name>
</gene>
<dbReference type="RefSeq" id="XP_030994027.1">
    <property type="nucleotide sequence ID" value="XM_031141653.1"/>
</dbReference>
<dbReference type="InParanoid" id="A0A507AZR8"/>
<evidence type="ECO:0000313" key="3">
    <source>
        <dbReference type="Proteomes" id="UP000319257"/>
    </source>
</evidence>
<comment type="caution">
    <text evidence="2">The sequence shown here is derived from an EMBL/GenBank/DDBJ whole genome shotgun (WGS) entry which is preliminary data.</text>
</comment>
<proteinExistence type="predicted"/>
<dbReference type="PANTHER" id="PTHR11895:SF7">
    <property type="entry name" value="GLUTAMYL-TRNA(GLN) AMIDOTRANSFERASE SUBUNIT A, MITOCHONDRIAL"/>
    <property type="match status" value="1"/>
</dbReference>
<sequence length="437" mass="47869">MEPYRLTATEILARFRDGSLTVEKYAESLLSRIDERDPVVKGWEHIDREYVLEQARALDQVPIDKRGPLHGVAVGVKDIIYTKRMPTQHNSAIYKDFNPGLDASSIVVLKDAGALILGKTTTTEFAATSVGPKTCNPHGLDRTPGGSSSGSAAVVSDFQAPLALGTQTGGSTIRPASYNGVFGLKPTWNSISREGVKFFSIIYDTLGIFARSVDDLELVADVFGLSDDEPLTDSFTVKGSKFALVRTPMWSDAGPGTTAAMENAAKLLRENGAEVEEVSLPPEFEKMKEWYWIALQGEGKTTFLQEYRTGKEHLHQYLVDQVENRRNISHAMYLEAFDGIAALRPVIDKIANRYAAILAPSVTDIAPLGRGFTGNQNFNYMWTALHTPVINIPGFKGEANMPVGVSLVAARYHDRHLLNVAKEVAKVFGVDCAHKLP</sequence>
<dbReference type="STRING" id="1093900.A0A507AZR8"/>
<dbReference type="GeneID" id="41974410"/>